<evidence type="ECO:0000313" key="1">
    <source>
        <dbReference type="EMBL" id="KAJ9577257.1"/>
    </source>
</evidence>
<organism evidence="1 2">
    <name type="scientific">Diploptera punctata</name>
    <name type="common">Pacific beetle cockroach</name>
    <dbReference type="NCBI Taxonomy" id="6984"/>
    <lineage>
        <taxon>Eukaryota</taxon>
        <taxon>Metazoa</taxon>
        <taxon>Ecdysozoa</taxon>
        <taxon>Arthropoda</taxon>
        <taxon>Hexapoda</taxon>
        <taxon>Insecta</taxon>
        <taxon>Pterygota</taxon>
        <taxon>Neoptera</taxon>
        <taxon>Polyneoptera</taxon>
        <taxon>Dictyoptera</taxon>
        <taxon>Blattodea</taxon>
        <taxon>Blaberoidea</taxon>
        <taxon>Blaberidae</taxon>
        <taxon>Diplopterinae</taxon>
        <taxon>Diploptera</taxon>
    </lineage>
</organism>
<accession>A0AAD8E5G4</accession>
<dbReference type="AlphaFoldDB" id="A0AAD8E5G4"/>
<sequence>DFLSITVFFALRDYCLIASSIITSFSRSNYNTINRPKFKYILFRSCRGRRSYSISTFILIFWSSRTIEDLYDSAPYKRFLGITSRT</sequence>
<reference evidence="1" key="2">
    <citation type="submission" date="2023-05" db="EMBL/GenBank/DDBJ databases">
        <authorList>
            <person name="Fouks B."/>
        </authorList>
    </citation>
    <scope>NUCLEOTIDE SEQUENCE</scope>
    <source>
        <strain evidence="1">Stay&amp;Tobe</strain>
        <tissue evidence="1">Testes</tissue>
    </source>
</reference>
<dbReference type="Proteomes" id="UP001233999">
    <property type="component" value="Unassembled WGS sequence"/>
</dbReference>
<keyword evidence="2" id="KW-1185">Reference proteome</keyword>
<feature type="non-terminal residue" evidence="1">
    <location>
        <position position="86"/>
    </location>
</feature>
<reference evidence="1" key="1">
    <citation type="journal article" date="2023" name="IScience">
        <title>Live-bearing cockroach genome reveals convergent evolutionary mechanisms linked to viviparity in insects and beyond.</title>
        <authorList>
            <person name="Fouks B."/>
            <person name="Harrison M.C."/>
            <person name="Mikhailova A.A."/>
            <person name="Marchal E."/>
            <person name="English S."/>
            <person name="Carruthers M."/>
            <person name="Jennings E.C."/>
            <person name="Chiamaka E.L."/>
            <person name="Frigard R.A."/>
            <person name="Pippel M."/>
            <person name="Attardo G.M."/>
            <person name="Benoit J.B."/>
            <person name="Bornberg-Bauer E."/>
            <person name="Tobe S.S."/>
        </authorList>
    </citation>
    <scope>NUCLEOTIDE SEQUENCE</scope>
    <source>
        <strain evidence="1">Stay&amp;Tobe</strain>
    </source>
</reference>
<proteinExistence type="predicted"/>
<feature type="non-terminal residue" evidence="1">
    <location>
        <position position="1"/>
    </location>
</feature>
<comment type="caution">
    <text evidence="1">The sequence shown here is derived from an EMBL/GenBank/DDBJ whole genome shotgun (WGS) entry which is preliminary data.</text>
</comment>
<gene>
    <name evidence="1" type="ORF">L9F63_006163</name>
</gene>
<evidence type="ECO:0000313" key="2">
    <source>
        <dbReference type="Proteomes" id="UP001233999"/>
    </source>
</evidence>
<protein>
    <submittedName>
        <fullName evidence="1">Uncharacterized protein</fullName>
    </submittedName>
</protein>
<dbReference type="EMBL" id="JASPKZ010009369">
    <property type="protein sequence ID" value="KAJ9577257.1"/>
    <property type="molecule type" value="Genomic_DNA"/>
</dbReference>
<name>A0AAD8E5G4_DIPPU</name>